<evidence type="ECO:0000313" key="1">
    <source>
        <dbReference type="EMBL" id="KAF9701278.1"/>
    </source>
</evidence>
<reference evidence="1" key="1">
    <citation type="submission" date="2018-12" db="EMBL/GenBank/DDBJ databases">
        <authorList>
            <person name="Syme R.A."/>
            <person name="Farfan-Caceres L."/>
            <person name="Lichtenzveig J."/>
        </authorList>
    </citation>
    <scope>NUCLEOTIDE SEQUENCE</scope>
    <source>
        <strain evidence="1">Al4</strain>
    </source>
</reference>
<proteinExistence type="predicted"/>
<comment type="caution">
    <text evidence="1">The sequence shown here is derived from an EMBL/GenBank/DDBJ whole genome shotgun (WGS) entry which is preliminary data.</text>
</comment>
<dbReference type="AlphaFoldDB" id="A0A8H7JDQ6"/>
<accession>A0A8H7JDQ6</accession>
<reference evidence="1" key="2">
    <citation type="submission" date="2020-09" db="EMBL/GenBank/DDBJ databases">
        <title>Reference genome assembly for Australian Ascochyta lentis isolate Al4.</title>
        <authorList>
            <person name="Lee R.C."/>
            <person name="Farfan-Caceres L.M."/>
            <person name="Debler J.W."/>
            <person name="Williams A.H."/>
            <person name="Henares B.M."/>
        </authorList>
    </citation>
    <scope>NUCLEOTIDE SEQUENCE</scope>
    <source>
        <strain evidence="1">Al4</strain>
    </source>
</reference>
<keyword evidence="2" id="KW-1185">Reference proteome</keyword>
<dbReference type="OrthoDB" id="3747946at2759"/>
<evidence type="ECO:0000313" key="2">
    <source>
        <dbReference type="Proteomes" id="UP000651452"/>
    </source>
</evidence>
<name>A0A8H7JDQ6_9PLEO</name>
<protein>
    <submittedName>
        <fullName evidence="1">Uncharacterized protein</fullName>
    </submittedName>
</protein>
<organism evidence="1 2">
    <name type="scientific">Ascochyta lentis</name>
    <dbReference type="NCBI Taxonomy" id="205686"/>
    <lineage>
        <taxon>Eukaryota</taxon>
        <taxon>Fungi</taxon>
        <taxon>Dikarya</taxon>
        <taxon>Ascomycota</taxon>
        <taxon>Pezizomycotina</taxon>
        <taxon>Dothideomycetes</taxon>
        <taxon>Pleosporomycetidae</taxon>
        <taxon>Pleosporales</taxon>
        <taxon>Pleosporineae</taxon>
        <taxon>Didymellaceae</taxon>
        <taxon>Ascochyta</taxon>
    </lineage>
</organism>
<gene>
    <name evidence="1" type="ORF">EKO04_000592</name>
</gene>
<dbReference type="EMBL" id="RZGK01000002">
    <property type="protein sequence ID" value="KAF9701278.1"/>
    <property type="molecule type" value="Genomic_DNA"/>
</dbReference>
<dbReference type="Proteomes" id="UP000651452">
    <property type="component" value="Unassembled WGS sequence"/>
</dbReference>
<sequence length="182" mass="19600">MSQPCGFLSDLLSCPDRQTYQTLVAPPYTCPQCNGGFADRETIEMVQGPWGCNQLIRSHVGGSHAIPGSWGNAPLVMNSGGGGRGLGMGMSMGIAANTPSMSSRAMVPVNGYGHDHRLAGLYGSRPAVCSGYGSFDNGMIMDDGFSDDHGYGYDDRRRRRHKSSSRYKYYHSSKPATNCTVM</sequence>